<dbReference type="Proteomes" id="UP000250299">
    <property type="component" value="Chromosome"/>
</dbReference>
<dbReference type="EMBL" id="CP029693">
    <property type="protein sequence ID" value="AWY39405.1"/>
    <property type="molecule type" value="Genomic_DNA"/>
</dbReference>
<proteinExistence type="predicted"/>
<reference evidence="2 3" key="1">
    <citation type="submission" date="2018-05" db="EMBL/GenBank/DDBJ databases">
        <title>Whole genome sequence of Pseudomonas putida JBC17.</title>
        <authorList>
            <person name="Lee Y.H."/>
            <person name="David K."/>
        </authorList>
    </citation>
    <scope>NUCLEOTIDE SEQUENCE [LARGE SCALE GENOMIC DNA]</scope>
    <source>
        <strain evidence="2 3">JBC17</strain>
    </source>
</reference>
<feature type="coiled-coil region" evidence="1">
    <location>
        <begin position="19"/>
        <end position="46"/>
    </location>
</feature>
<evidence type="ECO:0000313" key="3">
    <source>
        <dbReference type="Proteomes" id="UP000250299"/>
    </source>
</evidence>
<keyword evidence="1" id="KW-0175">Coiled coil</keyword>
<evidence type="ECO:0000256" key="1">
    <source>
        <dbReference type="SAM" id="Coils"/>
    </source>
</evidence>
<dbReference type="AlphaFoldDB" id="A0A2Z4RF84"/>
<accession>A0A2Z4RF84</accession>
<evidence type="ECO:0000313" key="2">
    <source>
        <dbReference type="EMBL" id="AWY39405.1"/>
    </source>
</evidence>
<dbReference type="RefSeq" id="WP_110963182.1">
    <property type="nucleotide sequence ID" value="NZ_CP029693.1"/>
</dbReference>
<protein>
    <submittedName>
        <fullName evidence="2">Uncharacterized protein</fullName>
    </submittedName>
</protein>
<organism evidence="2 3">
    <name type="scientific">Pseudomonas putida</name>
    <name type="common">Arthrobacter siderocapsulatus</name>
    <dbReference type="NCBI Taxonomy" id="303"/>
    <lineage>
        <taxon>Bacteria</taxon>
        <taxon>Pseudomonadati</taxon>
        <taxon>Pseudomonadota</taxon>
        <taxon>Gammaproteobacteria</taxon>
        <taxon>Pseudomonadales</taxon>
        <taxon>Pseudomonadaceae</taxon>
        <taxon>Pseudomonas</taxon>
    </lineage>
</organism>
<gene>
    <name evidence="2" type="ORF">DKY63_05590</name>
</gene>
<name>A0A2Z4RF84_PSEPU</name>
<dbReference type="OrthoDB" id="6904890at2"/>
<sequence>MDPYEIEDTSDWFGSPTPLETCRHQLRMYENEFDELNLLLREAREKIFKLVEMHTEAIQQRDEAMANLRSRSGEAANLRKEIYDLKISERFHEREARKFQELLAGQVDESKNAN</sequence>